<feature type="region of interest" description="Disordered" evidence="1">
    <location>
        <begin position="795"/>
        <end position="814"/>
    </location>
</feature>
<feature type="compositionally biased region" description="Gly residues" evidence="1">
    <location>
        <begin position="236"/>
        <end position="263"/>
    </location>
</feature>
<sequence length="1121" mass="125524">MTEESVQFASYLYRQIKLPFGRCKWRREWIVYRKGLDGSVLYSCSRDDFVEQFQTASITLLHPYPSPVKRWTERLKFVVRFLSSESTENTFCFQALDLFTLAQWCRQLGADDRNTGLDCTVTLSVFPDSVSKGEKLRQFYASRCALRSKSEMNYLPRGQHSDEEWTPPIRLQWVRRDRDDSFLAPLVPEEQPSAVLPTDGTNCQHTEQEKEIEVRASGQPGLNGLDGASGDSGARGLKGAGGAGGPGGQGGSGGDGGDGGTGGSVLVVTSDSRLFQLVEVFPPRCDLCSGERSYPPPQSKQSSHQNESHKPPSGSDGYSQQRNYLGSDECFYLASSYYELDKCTKTGAYPSEPNTGNSWKGRPRMLPGHWGHSGGNGQSGLCGRPGQPGQNGTVKYVIIPKSFGEERRRRLMYSSTNLERNKSQGLPPDQDPNTWANSELYEKGLVYEERFKVSIIDYDVQLPEAVEFIEPGSSFTIRNIQLRNSSSMALPSGAQLEFFGDPMILLQEDSVIKLPASHLEKELIVNYPVRITNLRAPATISPMEVIKISIECENLLLSKKRERSDPFCSRPLLIDCFVRLDRRLRVVGPQTSVTTNKADPFPTASEAGWFRWIVPQCTQVDAVHGTIEFPVTDSEPTTEYEDKSTRTCFVWIQSEKDTELFDRLPIQFELFYRDQLIEYQQLTIRSVTQDKTSQPSVTKSWADTITNVDCLRWSGITSNPTTEMCAWQKAVLITDAQMTHEEYLVWHSLLSAVGLSRHQIWDVDCQESIWSGDPNGWLFVCPRVSSAVESSWFHSGQSGSTSSQPNEVQSGPVAVHSASTLDEQYSNLKDTVHSPTKAVRDISCDPDSSMLVIRRTTTDETDVLNTGELEYPLYMVSSAPDNVCTPRHTTSSHSVYFSNRSSQALSVELQYMDERLVHESTKPMGLFSSDHTWILNGLGKYGLPEYGFPNLISLSNPMSKKACCQIPQIDSSVNSLIPKIVSVVSPWGQLFLALLAVLPMKHRANLIRDNPSTPHTVLPWGEHLSVAYLAALSLEAYLVDAVERPNQTKLPCLVRYELACADLREFPRAYQDQLSTCLTALLRQKKTARIHGSAHMKRQISRQYHLMVQQLKLALVIRYIA</sequence>
<feature type="region of interest" description="Disordered" evidence="1">
    <location>
        <begin position="186"/>
        <end position="265"/>
    </location>
</feature>
<reference evidence="2" key="1">
    <citation type="submission" date="2019-03" db="EMBL/GenBank/DDBJ databases">
        <title>Improved annotation for the trematode Fasciola hepatica.</title>
        <authorList>
            <person name="Choi Y.-J."/>
            <person name="Martin J."/>
            <person name="Mitreva M."/>
        </authorList>
    </citation>
    <scope>NUCLEOTIDE SEQUENCE [LARGE SCALE GENOMIC DNA]</scope>
</reference>
<dbReference type="AlphaFoldDB" id="A0A4E0RS66"/>
<accession>A0A4E0RS66</accession>
<evidence type="ECO:0000256" key="1">
    <source>
        <dbReference type="SAM" id="MobiDB-lite"/>
    </source>
</evidence>
<comment type="caution">
    <text evidence="2">The sequence shown here is derived from an EMBL/GenBank/DDBJ whole genome shotgun (WGS) entry which is preliminary data.</text>
</comment>
<proteinExistence type="predicted"/>
<evidence type="ECO:0000313" key="3">
    <source>
        <dbReference type="Proteomes" id="UP000230066"/>
    </source>
</evidence>
<name>A0A4E0RS66_FASHE</name>
<feature type="compositionally biased region" description="Polar residues" evidence="1">
    <location>
        <begin position="795"/>
        <end position="809"/>
    </location>
</feature>
<gene>
    <name evidence="2" type="ORF">D915_005591</name>
</gene>
<dbReference type="EMBL" id="JXXN02001929">
    <property type="protein sequence ID" value="THD23818.1"/>
    <property type="molecule type" value="Genomic_DNA"/>
</dbReference>
<protein>
    <submittedName>
        <fullName evidence="2">Uncharacterized protein</fullName>
    </submittedName>
</protein>
<keyword evidence="3" id="KW-1185">Reference proteome</keyword>
<dbReference type="Proteomes" id="UP000230066">
    <property type="component" value="Unassembled WGS sequence"/>
</dbReference>
<organism evidence="2 3">
    <name type="scientific">Fasciola hepatica</name>
    <name type="common">Liver fluke</name>
    <dbReference type="NCBI Taxonomy" id="6192"/>
    <lineage>
        <taxon>Eukaryota</taxon>
        <taxon>Metazoa</taxon>
        <taxon>Spiralia</taxon>
        <taxon>Lophotrochozoa</taxon>
        <taxon>Platyhelminthes</taxon>
        <taxon>Trematoda</taxon>
        <taxon>Digenea</taxon>
        <taxon>Plagiorchiida</taxon>
        <taxon>Echinostomata</taxon>
        <taxon>Echinostomatoidea</taxon>
        <taxon>Fasciolidae</taxon>
        <taxon>Fasciola</taxon>
    </lineage>
</organism>
<feature type="region of interest" description="Disordered" evidence="1">
    <location>
        <begin position="415"/>
        <end position="435"/>
    </location>
</feature>
<evidence type="ECO:0000313" key="2">
    <source>
        <dbReference type="EMBL" id="THD23818.1"/>
    </source>
</evidence>
<feature type="region of interest" description="Disordered" evidence="1">
    <location>
        <begin position="289"/>
        <end position="321"/>
    </location>
</feature>